<sequence length="1503" mass="171821">MIIYSQIPCGKSFVPCGNSIYKVKNAIDYNIVESSHFENYGDIPVTNKRRDNVIIDENVITLSSNNLKNSLLNNMKEKKFTNVPNYSLVKESLIKFLEITSTNHQKNSIMNIVNLNAALAKESKNMETYKNITNIMLKNCLSNQQIPCPPASFRLIGGKCNNVKYPLLGTVNQPFQRILSPDYKDNVMLPRVSYKKLELPNERELSINVFNEQNPRNISITNLFAYWFQLISSDISSIASIIKTSSGEDIILQCCSINFEKIDNECNPLEISLYDPVYKGKITCIPHTRSIPTTSNDCKLGQREQANFVTSFIDGSSIYGNNEDDEKELRLHVNGKLQTVIFDRNFELLSIDRTTSKWCQSSNISHNCFKTGTKDGNIFPGSSALRTTIAKYHNYIASNLKQLNPSWEDEKTYQESKKIVIGGIQFITYNEFLPILLGEENMIKYNLKLRDNGYESNYDITINPNIFNEVGILLNPLLLSMINDFIRSVDSKGWVKRNLNIRDTFNDPSLLYEENGIENVIRFLTLEKINTPSLSVSESFKSFYLANRGNYGIDAIALSIKQGRDHGIRGYRFYRQACGLGDITDFNDLEKIFYSKNIVKLLETIYENINDVELIIGSLGEKPLNGSLIGPTLSCILGKQFQMLKYGDRFWFENYFTDTSFSVEQLNEIRKISIAEMICKGSDIKFIQPNTFFLPDKFSNTFLKCDNSMIGKINFKYWKDDEEKIEMPVTTETIKKVVDLAILNIKEQKIRESRNIMVNQSIIQKGDPLFAWSNMLRPKEKAKRIARISEILLESTKIFTKGDVILNGQRLPKLSIESIQNMLPEVDVSMFISNYTAFLSDDGSLTNDQCLPQNLPCDHTAKYRTFSGWCNNLKHPHYGNAFQPLKHLLTPTYDDGFDQPRSRSVLGNKLPNPRIISNKVHQDEDISHIKFTHMVMQFGQFLDHDLTHSPTSRGPNNEILNCTRCDSPETISVHCAPIPVEDGDPHFPTHYPNGEKRCLPFARSLLGQLNLGYRNQLNQLTSFIDGSAIYGSTNCEANHVRLYTDGLLRYSNIGSHNNEALPQGNQEKDCRSLPKYPCFVAGDERNSHQPGLTMMHTIFMREHNRISRELGIINPHWNDEKVYQEARRIHIAQFQHIVYNEFIPKIIGLDLLDKYDIMVKKDGYYKNYDDTCDPQISQPFATAAYRFGHTLIRRMFPRLDKNFNKMSDPIDLAIHFGHVEPIYNATSGGLDSIIMGLLGTPSMAFDRHITTAVRNHLFARRNEPTSGMDLIAINMLRGRDHGVQTYNKFREFCGLKKAKTFSDLKDVMDEKSVGALQSVYEHVDDIDLFPGLTSEKPLRGALLGPTMACLVAEQFSRLKRCDRFYYENNNEGTKFTLRQLREIKKIKLSTIFCQNSDFIKTIQPNVFDMPDDLMNSMVKCKDLKKINLNEWKENSSCEMEGKKIAYGTTIDVTPCVSCTCTKEGVMCRPKKIINCEKLLSKYGRKKIFDDTACMVQCSVILKN</sequence>
<evidence type="ECO:0000256" key="4">
    <source>
        <dbReference type="ARBA" id="ARBA00022729"/>
    </source>
</evidence>
<dbReference type="Proteomes" id="UP000046392">
    <property type="component" value="Unplaced"/>
</dbReference>
<dbReference type="SUPFAM" id="SSF48113">
    <property type="entry name" value="Heme-dependent peroxidases"/>
    <property type="match status" value="2"/>
</dbReference>
<keyword evidence="6" id="KW-1185">Reference proteome</keyword>
<evidence type="ECO:0000256" key="2">
    <source>
        <dbReference type="ARBA" id="ARBA00022525"/>
    </source>
</evidence>
<keyword evidence="3" id="KW-0575">Peroxidase</keyword>
<protein>
    <submittedName>
        <fullName evidence="7">Chorion peroxidase</fullName>
    </submittedName>
</protein>
<dbReference type="PANTHER" id="PTHR11475:SF133">
    <property type="entry name" value="PEROXIDASE"/>
    <property type="match status" value="1"/>
</dbReference>
<dbReference type="WBParaSite" id="SPAL_0001131500.1">
    <property type="protein sequence ID" value="SPAL_0001131500.1"/>
    <property type="gene ID" value="SPAL_0001131500"/>
</dbReference>
<evidence type="ECO:0000256" key="3">
    <source>
        <dbReference type="ARBA" id="ARBA00022559"/>
    </source>
</evidence>
<proteinExistence type="predicted"/>
<dbReference type="GO" id="GO:0006979">
    <property type="term" value="P:response to oxidative stress"/>
    <property type="evidence" value="ECO:0007669"/>
    <property type="project" value="InterPro"/>
</dbReference>
<reference evidence="7" key="1">
    <citation type="submission" date="2017-02" db="UniProtKB">
        <authorList>
            <consortium name="WormBaseParasite"/>
        </authorList>
    </citation>
    <scope>IDENTIFICATION</scope>
</reference>
<keyword evidence="4" id="KW-0732">Signal</keyword>
<evidence type="ECO:0000256" key="1">
    <source>
        <dbReference type="ARBA" id="ARBA00004613"/>
    </source>
</evidence>
<comment type="subcellular location">
    <subcellularLocation>
        <location evidence="1">Secreted</location>
    </subcellularLocation>
</comment>
<dbReference type="InterPro" id="IPR037120">
    <property type="entry name" value="Haem_peroxidase_sf_animal"/>
</dbReference>
<keyword evidence="5" id="KW-0408">Iron</keyword>
<feature type="binding site" description="axial binding residue" evidence="5">
    <location>
        <position position="1189"/>
    </location>
    <ligand>
        <name>heme b</name>
        <dbReference type="ChEBI" id="CHEBI:60344"/>
    </ligand>
    <ligandPart>
        <name>Fe</name>
        <dbReference type="ChEBI" id="CHEBI:18248"/>
    </ligandPart>
</feature>
<dbReference type="FunFam" id="1.10.640.10:FF:000003">
    <property type="entry name" value="chorion peroxidase"/>
    <property type="match status" value="1"/>
</dbReference>
<dbReference type="GO" id="GO:0046872">
    <property type="term" value="F:metal ion binding"/>
    <property type="evidence" value="ECO:0007669"/>
    <property type="project" value="UniProtKB-KW"/>
</dbReference>
<name>A0A0N5BZX7_STREA</name>
<keyword evidence="2" id="KW-0964">Secreted</keyword>
<keyword evidence="5" id="KW-0349">Heme</keyword>
<dbReference type="PANTHER" id="PTHR11475">
    <property type="entry name" value="OXIDASE/PEROXIDASE"/>
    <property type="match status" value="1"/>
</dbReference>
<keyword evidence="5" id="KW-0479">Metal-binding</keyword>
<dbReference type="Pfam" id="PF03098">
    <property type="entry name" value="An_peroxidase"/>
    <property type="match status" value="2"/>
</dbReference>
<dbReference type="STRING" id="174720.A0A0N5BZX7"/>
<dbReference type="FunFam" id="1.10.640.10:FF:000006">
    <property type="entry name" value="Double oxidase: two peroxidase domains"/>
    <property type="match status" value="1"/>
</dbReference>
<evidence type="ECO:0000313" key="7">
    <source>
        <dbReference type="WBParaSite" id="SPAL_0001131500.1"/>
    </source>
</evidence>
<dbReference type="PRINTS" id="PR00457">
    <property type="entry name" value="ANPEROXIDASE"/>
</dbReference>
<dbReference type="CDD" id="cd09823">
    <property type="entry name" value="peroxinectin_like"/>
    <property type="match status" value="2"/>
</dbReference>
<organism evidence="6 7">
    <name type="scientific">Strongyloides papillosus</name>
    <name type="common">Intestinal threadworm</name>
    <dbReference type="NCBI Taxonomy" id="174720"/>
    <lineage>
        <taxon>Eukaryota</taxon>
        <taxon>Metazoa</taxon>
        <taxon>Ecdysozoa</taxon>
        <taxon>Nematoda</taxon>
        <taxon>Chromadorea</taxon>
        <taxon>Rhabditida</taxon>
        <taxon>Tylenchina</taxon>
        <taxon>Panagrolaimomorpha</taxon>
        <taxon>Strongyloidoidea</taxon>
        <taxon>Strongyloididae</taxon>
        <taxon>Strongyloides</taxon>
    </lineage>
</organism>
<dbReference type="PROSITE" id="PS50292">
    <property type="entry name" value="PEROXIDASE_3"/>
    <property type="match status" value="2"/>
</dbReference>
<dbReference type="GO" id="GO:0020037">
    <property type="term" value="F:heme binding"/>
    <property type="evidence" value="ECO:0007669"/>
    <property type="project" value="InterPro"/>
</dbReference>
<dbReference type="InterPro" id="IPR019791">
    <property type="entry name" value="Haem_peroxidase_animal"/>
</dbReference>
<evidence type="ECO:0000313" key="6">
    <source>
        <dbReference type="Proteomes" id="UP000046392"/>
    </source>
</evidence>
<dbReference type="GO" id="GO:0005576">
    <property type="term" value="C:extracellular region"/>
    <property type="evidence" value="ECO:0007669"/>
    <property type="project" value="UniProtKB-SubCell"/>
</dbReference>
<evidence type="ECO:0000256" key="5">
    <source>
        <dbReference type="PIRSR" id="PIRSR619791-2"/>
    </source>
</evidence>
<accession>A0A0N5BZX7</accession>
<keyword evidence="3" id="KW-0560">Oxidoreductase</keyword>
<dbReference type="InterPro" id="IPR010255">
    <property type="entry name" value="Haem_peroxidase_sf"/>
</dbReference>
<dbReference type="GO" id="GO:0004601">
    <property type="term" value="F:peroxidase activity"/>
    <property type="evidence" value="ECO:0007669"/>
    <property type="project" value="UniProtKB-KW"/>
</dbReference>
<dbReference type="Gene3D" id="1.10.640.10">
    <property type="entry name" value="Haem peroxidase domain superfamily, animal type"/>
    <property type="match status" value="2"/>
</dbReference>